<proteinExistence type="predicted"/>
<dbReference type="Gene3D" id="3.10.450.50">
    <property type="match status" value="1"/>
</dbReference>
<accession>A0ABS7AAE3</accession>
<evidence type="ECO:0000259" key="1">
    <source>
        <dbReference type="Pfam" id="PF12680"/>
    </source>
</evidence>
<dbReference type="Pfam" id="PF12680">
    <property type="entry name" value="SnoaL_2"/>
    <property type="match status" value="1"/>
</dbReference>
<dbReference type="InterPro" id="IPR032710">
    <property type="entry name" value="NTF2-like_dom_sf"/>
</dbReference>
<keyword evidence="3" id="KW-1185">Reference proteome</keyword>
<protein>
    <submittedName>
        <fullName evidence="2">Nuclear transport factor 2 family protein</fullName>
    </submittedName>
</protein>
<gene>
    <name evidence="2" type="ORF">KPL78_15510</name>
</gene>
<dbReference type="InterPro" id="IPR037401">
    <property type="entry name" value="SnoaL-like"/>
</dbReference>
<organism evidence="2 3">
    <name type="scientific">Roseomonas alba</name>
    <dbReference type="NCBI Taxonomy" id="2846776"/>
    <lineage>
        <taxon>Bacteria</taxon>
        <taxon>Pseudomonadati</taxon>
        <taxon>Pseudomonadota</taxon>
        <taxon>Alphaproteobacteria</taxon>
        <taxon>Acetobacterales</taxon>
        <taxon>Roseomonadaceae</taxon>
        <taxon>Roseomonas</taxon>
    </lineage>
</organism>
<feature type="domain" description="SnoaL-like" evidence="1">
    <location>
        <begin position="9"/>
        <end position="112"/>
    </location>
</feature>
<comment type="caution">
    <text evidence="2">The sequence shown here is derived from an EMBL/GenBank/DDBJ whole genome shotgun (WGS) entry which is preliminary data.</text>
</comment>
<evidence type="ECO:0000313" key="3">
    <source>
        <dbReference type="Proteomes" id="UP001196565"/>
    </source>
</evidence>
<dbReference type="EMBL" id="JAHYBZ010000005">
    <property type="protein sequence ID" value="MBW6399268.1"/>
    <property type="molecule type" value="Genomic_DNA"/>
</dbReference>
<dbReference type="SUPFAM" id="SSF54427">
    <property type="entry name" value="NTF2-like"/>
    <property type="match status" value="1"/>
</dbReference>
<reference evidence="2 3" key="1">
    <citation type="submission" date="2021-07" db="EMBL/GenBank/DDBJ databases">
        <authorList>
            <person name="So Y."/>
        </authorList>
    </citation>
    <scope>NUCLEOTIDE SEQUENCE [LARGE SCALE GENOMIC DNA]</scope>
    <source>
        <strain evidence="2 3">HJA6</strain>
    </source>
</reference>
<evidence type="ECO:0000313" key="2">
    <source>
        <dbReference type="EMBL" id="MBW6399268.1"/>
    </source>
</evidence>
<sequence>MMSLSLLNAFADAFNRHDIEALLGMVTEDCVFDMSSGPEPWGTRHIGRQALREALPWAWRTWPDARWEQVKHVVAGDRGFSEWTFRGTDAEGRVTEIRGVDLFVLRDGFIARKDTFRKQRPA</sequence>
<dbReference type="Proteomes" id="UP001196565">
    <property type="component" value="Unassembled WGS sequence"/>
</dbReference>
<name>A0ABS7AAE3_9PROT</name>